<dbReference type="HAMAP" id="MF_00422">
    <property type="entry name" value="SecE"/>
    <property type="match status" value="1"/>
</dbReference>
<keyword evidence="3 9" id="KW-1003">Cell membrane</keyword>
<dbReference type="InterPro" id="IPR005807">
    <property type="entry name" value="SecE_bac"/>
</dbReference>
<comment type="subcellular location">
    <subcellularLocation>
        <location evidence="9">Cell membrane</location>
        <topology evidence="9">Single-pass membrane protein</topology>
    </subcellularLocation>
    <subcellularLocation>
        <location evidence="1">Membrane</location>
    </subcellularLocation>
</comment>
<dbReference type="Proteomes" id="UP000598360">
    <property type="component" value="Unassembled WGS sequence"/>
</dbReference>
<dbReference type="GO" id="GO:0006605">
    <property type="term" value="P:protein targeting"/>
    <property type="evidence" value="ECO:0007669"/>
    <property type="project" value="UniProtKB-UniRule"/>
</dbReference>
<keyword evidence="8 9" id="KW-0472">Membrane</keyword>
<dbReference type="GO" id="GO:0008320">
    <property type="term" value="F:protein transmembrane transporter activity"/>
    <property type="evidence" value="ECO:0007669"/>
    <property type="project" value="UniProtKB-UniRule"/>
</dbReference>
<dbReference type="InterPro" id="IPR001901">
    <property type="entry name" value="Translocase_SecE/Sec61-g"/>
</dbReference>
<evidence type="ECO:0000256" key="8">
    <source>
        <dbReference type="ARBA" id="ARBA00023136"/>
    </source>
</evidence>
<proteinExistence type="inferred from homology"/>
<evidence type="ECO:0000256" key="6">
    <source>
        <dbReference type="ARBA" id="ARBA00022989"/>
    </source>
</evidence>
<dbReference type="GO" id="GO:0005886">
    <property type="term" value="C:plasma membrane"/>
    <property type="evidence" value="ECO:0007669"/>
    <property type="project" value="UniProtKB-SubCell"/>
</dbReference>
<dbReference type="InterPro" id="IPR038379">
    <property type="entry name" value="SecE_sf"/>
</dbReference>
<evidence type="ECO:0000256" key="9">
    <source>
        <dbReference type="HAMAP-Rule" id="MF_00422"/>
    </source>
</evidence>
<evidence type="ECO:0000313" key="12">
    <source>
        <dbReference type="Proteomes" id="UP000598360"/>
    </source>
</evidence>
<keyword evidence="12" id="KW-1185">Reference proteome</keyword>
<dbReference type="AlphaFoldDB" id="A0A929BC61"/>
<keyword evidence="2 9" id="KW-0813">Transport</keyword>
<evidence type="ECO:0000256" key="10">
    <source>
        <dbReference type="SAM" id="MobiDB-lite"/>
    </source>
</evidence>
<evidence type="ECO:0000256" key="3">
    <source>
        <dbReference type="ARBA" id="ARBA00022475"/>
    </source>
</evidence>
<keyword evidence="4 9" id="KW-0812">Transmembrane</keyword>
<comment type="subunit">
    <text evidence="9">Component of the Sec protein translocase complex. Heterotrimer consisting of SecY, SecE and SecG subunits. The heterotrimers can form oligomers, although 1 heterotrimer is thought to be able to translocate proteins. Interacts with the ribosome. Interacts with SecDF, and other proteins may be involved. Interacts with SecA.</text>
</comment>
<keyword evidence="6 9" id="KW-1133">Transmembrane helix</keyword>
<dbReference type="Pfam" id="PF00584">
    <property type="entry name" value="SecE"/>
    <property type="match status" value="1"/>
</dbReference>
<dbReference type="RefSeq" id="WP_193928397.1">
    <property type="nucleotide sequence ID" value="NZ_JADEYC010000017.1"/>
</dbReference>
<gene>
    <name evidence="9 11" type="primary">secE</name>
    <name evidence="11" type="ORF">IQ251_10875</name>
</gene>
<feature type="compositionally biased region" description="Basic and acidic residues" evidence="10">
    <location>
        <begin position="50"/>
        <end position="69"/>
    </location>
</feature>
<evidence type="ECO:0000313" key="11">
    <source>
        <dbReference type="EMBL" id="MBE9374943.1"/>
    </source>
</evidence>
<dbReference type="GO" id="GO:0043952">
    <property type="term" value="P:protein transport by the Sec complex"/>
    <property type="evidence" value="ECO:0007669"/>
    <property type="project" value="UniProtKB-UniRule"/>
</dbReference>
<feature type="compositionally biased region" description="Basic residues" evidence="10">
    <location>
        <begin position="27"/>
        <end position="39"/>
    </location>
</feature>
<evidence type="ECO:0000256" key="7">
    <source>
        <dbReference type="ARBA" id="ARBA00023010"/>
    </source>
</evidence>
<feature type="compositionally biased region" description="Acidic residues" evidence="10">
    <location>
        <begin position="1"/>
        <end position="14"/>
    </location>
</feature>
<dbReference type="GO" id="GO:0065002">
    <property type="term" value="P:intracellular protein transmembrane transport"/>
    <property type="evidence" value="ECO:0007669"/>
    <property type="project" value="UniProtKB-UniRule"/>
</dbReference>
<reference evidence="11" key="1">
    <citation type="submission" date="2020-10" db="EMBL/GenBank/DDBJ databases">
        <title>Diversity and distribution of actinomycetes associated with coral in the coast of Hainan.</title>
        <authorList>
            <person name="Li F."/>
        </authorList>
    </citation>
    <scope>NUCLEOTIDE SEQUENCE</scope>
    <source>
        <strain evidence="11">HNM0983</strain>
    </source>
</reference>
<comment type="caution">
    <text evidence="11">The sequence shown here is derived from an EMBL/GenBank/DDBJ whole genome shotgun (WGS) entry which is preliminary data.</text>
</comment>
<evidence type="ECO:0000256" key="5">
    <source>
        <dbReference type="ARBA" id="ARBA00022927"/>
    </source>
</evidence>
<dbReference type="Gene3D" id="1.20.5.1030">
    <property type="entry name" value="Preprotein translocase secy subunit"/>
    <property type="match status" value="1"/>
</dbReference>
<keyword evidence="5 9" id="KW-0653">Protein transport</keyword>
<comment type="function">
    <text evidence="9">Essential subunit of the Sec protein translocation channel SecYEG. Clamps together the 2 halves of SecY. May contact the channel plug during translocation.</text>
</comment>
<feature type="transmembrane region" description="Helical" evidence="9">
    <location>
        <begin position="100"/>
        <end position="133"/>
    </location>
</feature>
<keyword evidence="7 9" id="KW-0811">Translocation</keyword>
<comment type="similarity">
    <text evidence="9">Belongs to the SecE/SEC61-gamma family.</text>
</comment>
<evidence type="ECO:0000256" key="2">
    <source>
        <dbReference type="ARBA" id="ARBA00022448"/>
    </source>
</evidence>
<accession>A0A929BC61</accession>
<feature type="region of interest" description="Disordered" evidence="10">
    <location>
        <begin position="1"/>
        <end position="71"/>
    </location>
</feature>
<dbReference type="PANTHER" id="PTHR33910:SF1">
    <property type="entry name" value="PROTEIN TRANSLOCASE SUBUNIT SECE"/>
    <property type="match status" value="1"/>
</dbReference>
<protein>
    <recommendedName>
        <fullName evidence="9">Protein translocase subunit SecE</fullName>
    </recommendedName>
</protein>
<organism evidence="11 12">
    <name type="scientific">Saccharopolyspora montiporae</name>
    <dbReference type="NCBI Taxonomy" id="2781240"/>
    <lineage>
        <taxon>Bacteria</taxon>
        <taxon>Bacillati</taxon>
        <taxon>Actinomycetota</taxon>
        <taxon>Actinomycetes</taxon>
        <taxon>Pseudonocardiales</taxon>
        <taxon>Pseudonocardiaceae</taxon>
        <taxon>Saccharopolyspora</taxon>
    </lineage>
</organism>
<dbReference type="GO" id="GO:0009306">
    <property type="term" value="P:protein secretion"/>
    <property type="evidence" value="ECO:0007669"/>
    <property type="project" value="UniProtKB-UniRule"/>
</dbReference>
<dbReference type="PANTHER" id="PTHR33910">
    <property type="entry name" value="PROTEIN TRANSLOCASE SUBUNIT SECE"/>
    <property type="match status" value="1"/>
</dbReference>
<evidence type="ECO:0000256" key="1">
    <source>
        <dbReference type="ARBA" id="ARBA00004370"/>
    </source>
</evidence>
<sequence length="134" mass="14602">MSEDDREQEQDGAGDDATRPSGAESRRGRRSARSGGRKGRSGESGSADADSSRTTESKGRPTPARDGRQGRVSLFRKVGRFLREVVAELRKVIWPTRKSLAIYTAVVLVFVSVMVAFISGVDLLFAQGVLWLFG</sequence>
<dbReference type="EMBL" id="JADEYC010000017">
    <property type="protein sequence ID" value="MBE9374943.1"/>
    <property type="molecule type" value="Genomic_DNA"/>
</dbReference>
<dbReference type="NCBIfam" id="TIGR00964">
    <property type="entry name" value="secE_bact"/>
    <property type="match status" value="1"/>
</dbReference>
<name>A0A929BC61_9PSEU</name>
<evidence type="ECO:0000256" key="4">
    <source>
        <dbReference type="ARBA" id="ARBA00022692"/>
    </source>
</evidence>
<dbReference type="PROSITE" id="PS01067">
    <property type="entry name" value="SECE_SEC61G"/>
    <property type="match status" value="1"/>
</dbReference>